<evidence type="ECO:0000256" key="2">
    <source>
        <dbReference type="SAM" id="SignalP"/>
    </source>
</evidence>
<dbReference type="PANTHER" id="PTHR37490">
    <property type="entry name" value="EXPRESSED PROTEIN"/>
    <property type="match status" value="1"/>
</dbReference>
<proteinExistence type="predicted"/>
<dbReference type="RefSeq" id="XP_067479373.1">
    <property type="nucleotide sequence ID" value="XM_067622786.1"/>
</dbReference>
<feature type="signal peptide" evidence="2">
    <location>
        <begin position="1"/>
        <end position="29"/>
    </location>
</feature>
<evidence type="ECO:0000256" key="1">
    <source>
        <dbReference type="SAM" id="MobiDB-lite"/>
    </source>
</evidence>
<feature type="region of interest" description="Disordered" evidence="1">
    <location>
        <begin position="57"/>
        <end position="86"/>
    </location>
</feature>
<organism evidence="3 4">
    <name type="scientific">Aspergillus brasiliensis (strain CBS 101740 / IMI 381727 / IBT 21946)</name>
    <dbReference type="NCBI Taxonomy" id="767769"/>
    <lineage>
        <taxon>Eukaryota</taxon>
        <taxon>Fungi</taxon>
        <taxon>Dikarya</taxon>
        <taxon>Ascomycota</taxon>
        <taxon>Pezizomycotina</taxon>
        <taxon>Eurotiomycetes</taxon>
        <taxon>Eurotiomycetidae</taxon>
        <taxon>Eurotiales</taxon>
        <taxon>Aspergillaceae</taxon>
        <taxon>Aspergillus</taxon>
        <taxon>Aspergillus subgen. Circumdati</taxon>
    </lineage>
</organism>
<dbReference type="OMA" id="ANLRCTT"/>
<accession>A0A1L9UKA3</accession>
<evidence type="ECO:0000313" key="3">
    <source>
        <dbReference type="EMBL" id="OJJ72125.1"/>
    </source>
</evidence>
<dbReference type="VEuPathDB" id="FungiDB:ASPBRDRAFT_30468"/>
<feature type="chain" id="PRO_5011979018" evidence="2">
    <location>
        <begin position="30"/>
        <end position="347"/>
    </location>
</feature>
<name>A0A1L9UKA3_ASPBC</name>
<dbReference type="OrthoDB" id="426718at2759"/>
<sequence length="347" mass="39521">MQVLIRLTMAALLVLTVLWVGSQVSTVQTQQEIISATNPVEDEYRADKPTESIQVDITGISHTPSATPSPSAGRKKRPSITDLLPSYQKDTASPQWAVDNMLDTTQTPIDGVIVVGRLKFERPDWLINELPDWRHAIYTRDDRRHPLSIPKNKGKASTVYLQYIIDHYHHLPATIVFLHNHRKPGHTEFRDYGNVAAITLLRREFVQKNGFANLRCTTTSSSSSSSSSSSGTECGNVIRPVFNDNESDAQVTSIEQEYPTIWKTFFNSTDVPEMIATQYCGQFAVSREQVRKRPREEYMRYQQWVMETKLKDEEIEQVMGSLWHVIFGKEAVYCPETAKCFEDVYGL</sequence>
<dbReference type="STRING" id="767769.A0A1L9UKA3"/>
<gene>
    <name evidence="3" type="ORF">ASPBRDRAFT_30468</name>
</gene>
<dbReference type="EMBL" id="KV878684">
    <property type="protein sequence ID" value="OJJ72125.1"/>
    <property type="molecule type" value="Genomic_DNA"/>
</dbReference>
<dbReference type="Proteomes" id="UP000184499">
    <property type="component" value="Unassembled WGS sequence"/>
</dbReference>
<evidence type="ECO:0000313" key="4">
    <source>
        <dbReference type="Proteomes" id="UP000184499"/>
    </source>
</evidence>
<protein>
    <submittedName>
        <fullName evidence="3">Uncharacterized protein</fullName>
    </submittedName>
</protein>
<keyword evidence="4" id="KW-1185">Reference proteome</keyword>
<feature type="compositionally biased region" description="Low complexity" evidence="1">
    <location>
        <begin position="63"/>
        <end position="72"/>
    </location>
</feature>
<reference evidence="4" key="1">
    <citation type="journal article" date="2017" name="Genome Biol.">
        <title>Comparative genomics reveals high biological diversity and specific adaptations in the industrially and medically important fungal genus Aspergillus.</title>
        <authorList>
            <person name="de Vries R.P."/>
            <person name="Riley R."/>
            <person name="Wiebenga A."/>
            <person name="Aguilar-Osorio G."/>
            <person name="Amillis S."/>
            <person name="Uchima C.A."/>
            <person name="Anderluh G."/>
            <person name="Asadollahi M."/>
            <person name="Askin M."/>
            <person name="Barry K."/>
            <person name="Battaglia E."/>
            <person name="Bayram O."/>
            <person name="Benocci T."/>
            <person name="Braus-Stromeyer S.A."/>
            <person name="Caldana C."/>
            <person name="Canovas D."/>
            <person name="Cerqueira G.C."/>
            <person name="Chen F."/>
            <person name="Chen W."/>
            <person name="Choi C."/>
            <person name="Clum A."/>
            <person name="Dos Santos R.A."/>
            <person name="Damasio A.R."/>
            <person name="Diallinas G."/>
            <person name="Emri T."/>
            <person name="Fekete E."/>
            <person name="Flipphi M."/>
            <person name="Freyberg S."/>
            <person name="Gallo A."/>
            <person name="Gournas C."/>
            <person name="Habgood R."/>
            <person name="Hainaut M."/>
            <person name="Harispe M.L."/>
            <person name="Henrissat B."/>
            <person name="Hilden K.S."/>
            <person name="Hope R."/>
            <person name="Hossain A."/>
            <person name="Karabika E."/>
            <person name="Karaffa L."/>
            <person name="Karanyi Z."/>
            <person name="Krasevec N."/>
            <person name="Kuo A."/>
            <person name="Kusch H."/>
            <person name="LaButti K."/>
            <person name="Lagendijk E.L."/>
            <person name="Lapidus A."/>
            <person name="Levasseur A."/>
            <person name="Lindquist E."/>
            <person name="Lipzen A."/>
            <person name="Logrieco A.F."/>
            <person name="MacCabe A."/>
            <person name="Maekelae M.R."/>
            <person name="Malavazi I."/>
            <person name="Melin P."/>
            <person name="Meyer V."/>
            <person name="Mielnichuk N."/>
            <person name="Miskei M."/>
            <person name="Molnar A.P."/>
            <person name="Mule G."/>
            <person name="Ngan C.Y."/>
            <person name="Orejas M."/>
            <person name="Orosz E."/>
            <person name="Ouedraogo J.P."/>
            <person name="Overkamp K.M."/>
            <person name="Park H.-S."/>
            <person name="Perrone G."/>
            <person name="Piumi F."/>
            <person name="Punt P.J."/>
            <person name="Ram A.F."/>
            <person name="Ramon A."/>
            <person name="Rauscher S."/>
            <person name="Record E."/>
            <person name="Riano-Pachon D.M."/>
            <person name="Robert V."/>
            <person name="Roehrig J."/>
            <person name="Ruller R."/>
            <person name="Salamov A."/>
            <person name="Salih N.S."/>
            <person name="Samson R.A."/>
            <person name="Sandor E."/>
            <person name="Sanguinetti M."/>
            <person name="Schuetze T."/>
            <person name="Sepcic K."/>
            <person name="Shelest E."/>
            <person name="Sherlock G."/>
            <person name="Sophianopoulou V."/>
            <person name="Squina F.M."/>
            <person name="Sun H."/>
            <person name="Susca A."/>
            <person name="Todd R.B."/>
            <person name="Tsang A."/>
            <person name="Unkles S.E."/>
            <person name="van de Wiele N."/>
            <person name="van Rossen-Uffink D."/>
            <person name="Oliveira J.V."/>
            <person name="Vesth T.C."/>
            <person name="Visser J."/>
            <person name="Yu J.-H."/>
            <person name="Zhou M."/>
            <person name="Andersen M.R."/>
            <person name="Archer D.B."/>
            <person name="Baker S.E."/>
            <person name="Benoit I."/>
            <person name="Brakhage A.A."/>
            <person name="Braus G.H."/>
            <person name="Fischer R."/>
            <person name="Frisvad J.C."/>
            <person name="Goldman G.H."/>
            <person name="Houbraken J."/>
            <person name="Oakley B."/>
            <person name="Pocsi I."/>
            <person name="Scazzocchio C."/>
            <person name="Seiboth B."/>
            <person name="vanKuyk P.A."/>
            <person name="Wortman J."/>
            <person name="Dyer P.S."/>
            <person name="Grigoriev I.V."/>
        </authorList>
    </citation>
    <scope>NUCLEOTIDE SEQUENCE [LARGE SCALE GENOMIC DNA]</scope>
    <source>
        <strain evidence="4">CBS 101740 / IMI 381727 / IBT 21946</strain>
    </source>
</reference>
<dbReference type="InterPro" id="IPR021838">
    <property type="entry name" value="DUF3431"/>
</dbReference>
<dbReference type="Pfam" id="PF11913">
    <property type="entry name" value="DUF3431"/>
    <property type="match status" value="1"/>
</dbReference>
<dbReference type="PANTHER" id="PTHR37490:SF2">
    <property type="match status" value="1"/>
</dbReference>
<keyword evidence="2" id="KW-0732">Signal</keyword>
<dbReference type="AlphaFoldDB" id="A0A1L9UKA3"/>
<dbReference type="GeneID" id="93575274"/>